<dbReference type="EC" id="3.4.13.9" evidence="6"/>
<dbReference type="GO" id="GO:0046872">
    <property type="term" value="F:metal ion binding"/>
    <property type="evidence" value="ECO:0007669"/>
    <property type="project" value="UniProtKB-KW"/>
</dbReference>
<accession>A0ABF7PFF7</accession>
<dbReference type="InterPro" id="IPR001131">
    <property type="entry name" value="Peptidase_M24B_aminopep-P_CS"/>
</dbReference>
<evidence type="ECO:0000256" key="2">
    <source>
        <dbReference type="ARBA" id="ARBA00022801"/>
    </source>
</evidence>
<keyword evidence="2 6" id="KW-0378">Hydrolase</keyword>
<dbReference type="PANTHER" id="PTHR46112">
    <property type="entry name" value="AMINOPEPTIDASE"/>
    <property type="match status" value="1"/>
</dbReference>
<evidence type="ECO:0000256" key="3">
    <source>
        <dbReference type="RuleBase" id="RU000590"/>
    </source>
</evidence>
<keyword evidence="1 3" id="KW-0479">Metal-binding</keyword>
<dbReference type="PANTHER" id="PTHR46112:SF3">
    <property type="entry name" value="AMINOPEPTIDASE YPDF"/>
    <property type="match status" value="1"/>
</dbReference>
<dbReference type="AlphaFoldDB" id="A0ABF7PFF7"/>
<comment type="similarity">
    <text evidence="3">Belongs to the peptidase M24B family.</text>
</comment>
<keyword evidence="6" id="KW-0645">Protease</keyword>
<reference evidence="6" key="2">
    <citation type="journal article" date="2019" name="Nat. Genet.">
        <title>Integrated analysis of population genomics, transcriptomics and virulence provides novel insights into Streptococcus pyogenes pathogenesis.</title>
        <authorList>
            <person name="Kachroo P."/>
            <person name="Eraso J.M."/>
            <person name="Beres S.B."/>
            <person name="Olsen R.J."/>
            <person name="Zhu L."/>
            <person name="Nasser W."/>
            <person name="Bernard P.E."/>
            <person name="Cantu C.C."/>
            <person name="Saavedra M.O."/>
            <person name="Arredondo M.J."/>
            <person name="Strope B."/>
            <person name="Do H."/>
            <person name="Kumaraswami M."/>
            <person name="Vuopio J."/>
            <person name="Grondahl-Yli-Hannuksela K."/>
            <person name="Kristinsson K.G."/>
            <person name="Gottfredsson M."/>
            <person name="Pesonen M."/>
            <person name="Pensar J."/>
            <person name="Davenport E.R."/>
            <person name="Clark A.G."/>
            <person name="Corander J."/>
            <person name="Caugant D.A."/>
            <person name="Gaini S."/>
            <person name="Magnussen M.D."/>
            <person name="Kubiak S.L."/>
            <person name="Nguyen H.A.T."/>
            <person name="Long S.W."/>
            <person name="Porter A.R."/>
            <person name="DeLeo F.R."/>
            <person name="Musser J.M."/>
        </authorList>
    </citation>
    <scope>NUCLEOTIDE SEQUENCE</scope>
    <source>
        <strain evidence="6">MGAS6180</strain>
    </source>
</reference>
<dbReference type="InterPro" id="IPR050659">
    <property type="entry name" value="Peptidase_M24B"/>
</dbReference>
<name>A0ABF7PFF7_STRPM</name>
<reference evidence="6" key="1">
    <citation type="journal article" date="2005" name="J. Infect. Dis.">
        <title>Genome sequence of a serotype M28 strain of group A Streptococcus: potential new insights into puerperal sepsis and bacterial disease specificity.</title>
        <authorList>
            <person name="Green N.M."/>
            <person name="Zhang S."/>
            <person name="Porcella S.F."/>
            <person name="Nagiec M.J."/>
            <person name="Barbian K.D."/>
            <person name="Beres S.B."/>
            <person name="LeFebvre R.B."/>
            <person name="Musser J.M."/>
        </authorList>
    </citation>
    <scope>NUCLEOTIDE SEQUENCE</scope>
    <source>
        <strain evidence="6">MGAS6180</strain>
    </source>
</reference>
<dbReference type="KEGG" id="spb:M28_Spy1536"/>
<evidence type="ECO:0000256" key="1">
    <source>
        <dbReference type="ARBA" id="ARBA00022723"/>
    </source>
</evidence>
<dbReference type="Gene3D" id="3.90.230.10">
    <property type="entry name" value="Creatinase/methionine aminopeptidase superfamily"/>
    <property type="match status" value="1"/>
</dbReference>
<dbReference type="InterPro" id="IPR000994">
    <property type="entry name" value="Pept_M24"/>
</dbReference>
<keyword evidence="6" id="KW-0224">Dipeptidase</keyword>
<dbReference type="SMR" id="A0ABF7PFF7"/>
<feature type="domain" description="Peptidase M24" evidence="4">
    <location>
        <begin position="153"/>
        <end position="354"/>
    </location>
</feature>
<dbReference type="InterPro" id="IPR036005">
    <property type="entry name" value="Creatinase/aminopeptidase-like"/>
</dbReference>
<evidence type="ECO:0000313" key="6">
    <source>
        <dbReference type="EMBL" id="AAX72646.1"/>
    </source>
</evidence>
<gene>
    <name evidence="6" type="ordered locus">M28_Spy1536</name>
</gene>
<organism evidence="6">
    <name type="scientific">Streptococcus pyogenes serotype M28 (strain MGAS6180)</name>
    <dbReference type="NCBI Taxonomy" id="319701"/>
    <lineage>
        <taxon>Bacteria</taxon>
        <taxon>Bacillati</taxon>
        <taxon>Bacillota</taxon>
        <taxon>Bacilli</taxon>
        <taxon>Lactobacillales</taxon>
        <taxon>Streptococcaceae</taxon>
        <taxon>Streptococcus</taxon>
    </lineage>
</organism>
<dbReference type="Pfam" id="PF01321">
    <property type="entry name" value="Creatinase_N"/>
    <property type="match status" value="1"/>
</dbReference>
<dbReference type="Pfam" id="PF00557">
    <property type="entry name" value="Peptidase_M24"/>
    <property type="match status" value="1"/>
</dbReference>
<dbReference type="InterPro" id="IPR029149">
    <property type="entry name" value="Creatin/AminoP/Spt16_N"/>
</dbReference>
<sequence length="370" mass="40987">MLQYSQKLPKEFAMSGFLEQRLGHCLRQMAEKGLEALLVTHLTNSYYLTGFSGTAATVLITAKRRVLITDSRYTLLAKASVEGFDIIESRTPLKVVAELLEADQIDCLGFEDQVSFSFYQAMQAELSGITLLAQSGFVEHLRFIKDTSEIDTIAKACSISDKAFEDALDFIKPGTTTERDLANFLDFRMRQYGASGTSFDIIVASGYRSAMPHGRASDKVIQNKESLTMDFGCYYNHYVSDMTRTIHIGQVTDEEREIYALVLAANKALIDKASAGMTYSDFDGIPRQLITEAGYGSHFTHGIGHGIGLDIHENPFFGKSEQLLQAGMVVTDEPGIYLDNKYGVRIEDDLVITETGCQVLTLAPKELIVL</sequence>
<feature type="domain" description="Creatinase N-terminal" evidence="5">
    <location>
        <begin position="21"/>
        <end position="144"/>
    </location>
</feature>
<dbReference type="PROSITE" id="PS00491">
    <property type="entry name" value="PROLINE_PEPTIDASE"/>
    <property type="match status" value="1"/>
</dbReference>
<evidence type="ECO:0000259" key="5">
    <source>
        <dbReference type="Pfam" id="PF01321"/>
    </source>
</evidence>
<evidence type="ECO:0000259" key="4">
    <source>
        <dbReference type="Pfam" id="PF00557"/>
    </source>
</evidence>
<dbReference type="SUPFAM" id="SSF55920">
    <property type="entry name" value="Creatinase/aminopeptidase"/>
    <property type="match status" value="1"/>
</dbReference>
<dbReference type="EMBL" id="CP000056">
    <property type="protein sequence ID" value="AAX72646.1"/>
    <property type="molecule type" value="Genomic_DNA"/>
</dbReference>
<dbReference type="InterPro" id="IPR000587">
    <property type="entry name" value="Creatinase_N"/>
</dbReference>
<dbReference type="Gene3D" id="3.40.350.10">
    <property type="entry name" value="Creatinase/prolidase N-terminal domain"/>
    <property type="match status" value="1"/>
</dbReference>
<dbReference type="SUPFAM" id="SSF53092">
    <property type="entry name" value="Creatinase/prolidase N-terminal domain"/>
    <property type="match status" value="1"/>
</dbReference>
<protein>
    <submittedName>
        <fullName evidence="6">Xaa-Pro dipeptidase</fullName>
        <ecNumber evidence="6">3.4.13.9</ecNumber>
    </submittedName>
</protein>
<proteinExistence type="inferred from homology"/>
<dbReference type="GO" id="GO:0102009">
    <property type="term" value="F:proline dipeptidase activity"/>
    <property type="evidence" value="ECO:0007669"/>
    <property type="project" value="UniProtKB-EC"/>
</dbReference>
<dbReference type="CDD" id="cd01092">
    <property type="entry name" value="APP-like"/>
    <property type="match status" value="1"/>
</dbReference>